<protein>
    <submittedName>
        <fullName evidence="1">Uncharacterized protein</fullName>
    </submittedName>
</protein>
<reference evidence="1" key="1">
    <citation type="submission" date="2019-02" db="EMBL/GenBank/DDBJ databases">
        <authorList>
            <person name="Gruber-Vodicka R. H."/>
            <person name="Seah K. B. B."/>
        </authorList>
    </citation>
    <scope>NUCLEOTIDE SEQUENCE</scope>
    <source>
        <strain evidence="1">BECK_S127</strain>
    </source>
</reference>
<sequence>MYRENNNSGQTAAKIHDTVYHDASLEVLIERPVFFATGKARWRKSRIPDEIVEFRQAKGDKQWRAKK</sequence>
<accession>A0A451BIS0</accession>
<dbReference type="EMBL" id="CAADHB010000009">
    <property type="protein sequence ID" value="VFK78195.1"/>
    <property type="molecule type" value="Genomic_DNA"/>
</dbReference>
<gene>
    <name evidence="1" type="ORF">BECKSD772D_GA0070982_10097</name>
</gene>
<name>A0A451BIS0_9GAMM</name>
<dbReference type="AlphaFoldDB" id="A0A451BIS0"/>
<organism evidence="1">
    <name type="scientific">Candidatus Kentrum sp. SD</name>
    <dbReference type="NCBI Taxonomy" id="2126332"/>
    <lineage>
        <taxon>Bacteria</taxon>
        <taxon>Pseudomonadati</taxon>
        <taxon>Pseudomonadota</taxon>
        <taxon>Gammaproteobacteria</taxon>
        <taxon>Candidatus Kentrum</taxon>
    </lineage>
</organism>
<proteinExistence type="predicted"/>
<evidence type="ECO:0000313" key="1">
    <source>
        <dbReference type="EMBL" id="VFK78195.1"/>
    </source>
</evidence>